<evidence type="ECO:0000256" key="2">
    <source>
        <dbReference type="ARBA" id="ARBA00007613"/>
    </source>
</evidence>
<dbReference type="SUPFAM" id="SSF56954">
    <property type="entry name" value="Outer membrane efflux proteins (OEP)"/>
    <property type="match status" value="1"/>
</dbReference>
<gene>
    <name evidence="8" type="ORF">H3H32_26275</name>
</gene>
<keyword evidence="3" id="KW-0813">Transport</keyword>
<dbReference type="Gene3D" id="1.20.1600.10">
    <property type="entry name" value="Outer membrane efflux proteins (OEP)"/>
    <property type="match status" value="1"/>
</dbReference>
<dbReference type="RefSeq" id="WP_182458721.1">
    <property type="nucleotide sequence ID" value="NZ_CP059732.1"/>
</dbReference>
<evidence type="ECO:0000256" key="3">
    <source>
        <dbReference type="ARBA" id="ARBA00022448"/>
    </source>
</evidence>
<keyword evidence="7" id="KW-0998">Cell outer membrane</keyword>
<dbReference type="GO" id="GO:0009279">
    <property type="term" value="C:cell outer membrane"/>
    <property type="evidence" value="ECO:0007669"/>
    <property type="project" value="UniProtKB-SubCell"/>
</dbReference>
<dbReference type="Proteomes" id="UP000515369">
    <property type="component" value="Chromosome"/>
</dbReference>
<dbReference type="InterPro" id="IPR051906">
    <property type="entry name" value="TolC-like"/>
</dbReference>
<dbReference type="PANTHER" id="PTHR30026">
    <property type="entry name" value="OUTER MEMBRANE PROTEIN TOLC"/>
    <property type="match status" value="1"/>
</dbReference>
<name>A0A7G5GRE7_9BACT</name>
<dbReference type="GO" id="GO:0015562">
    <property type="term" value="F:efflux transmembrane transporter activity"/>
    <property type="evidence" value="ECO:0007669"/>
    <property type="project" value="InterPro"/>
</dbReference>
<keyword evidence="5" id="KW-0812">Transmembrane</keyword>
<protein>
    <submittedName>
        <fullName evidence="8">TolC family protein</fullName>
    </submittedName>
</protein>
<organism evidence="8 9">
    <name type="scientific">Spirosoma foliorum</name>
    <dbReference type="NCBI Taxonomy" id="2710596"/>
    <lineage>
        <taxon>Bacteria</taxon>
        <taxon>Pseudomonadati</taxon>
        <taxon>Bacteroidota</taxon>
        <taxon>Cytophagia</taxon>
        <taxon>Cytophagales</taxon>
        <taxon>Cytophagaceae</taxon>
        <taxon>Spirosoma</taxon>
    </lineage>
</organism>
<evidence type="ECO:0000256" key="7">
    <source>
        <dbReference type="ARBA" id="ARBA00023237"/>
    </source>
</evidence>
<sequence>MKLVFMLSIAWKATSLLQAQQLPMPDELRSFIQQANANYPQLKQQQLQLQAGDVRVEIAQSAKRPNVQLTGSYTYVTPVSGITPPLNGREIPLKFAPTQSVNGYVSVNQPICDFERTEALIRLASDNAQILQHNYELAQQTLAYQVAAVYYGIGFLQQGIAVQDSVIKTAGATVKVLSTRLQNGDALQYDVFSQQVRMKIAVNRKVELQNQLDRQLAALTYLTGSACRITTQPIQQLLDQSQTALEQGIDVEGQIKRAKLANKDMLLAQGRVKVAETDALVSQRSSGLMLTISSLAGIRNGYAPAVDQLRPNLAVSLNATVPIYAGNQYTLKNRVAELNVKASQYAVDEVQAQLHQRLTQLQADSRSNQARLANLDTQVLQAREALAMANVRFRNGLITTAELQSAQTSVEEAELVRLNFRYQLLLNRLELKRLLGEPLL</sequence>
<dbReference type="EMBL" id="CP059732">
    <property type="protein sequence ID" value="QMW01439.1"/>
    <property type="molecule type" value="Genomic_DNA"/>
</dbReference>
<dbReference type="KEGG" id="sfol:H3H32_26275"/>
<comment type="similarity">
    <text evidence="2">Belongs to the outer membrane factor (OMF) (TC 1.B.17) family.</text>
</comment>
<evidence type="ECO:0000256" key="1">
    <source>
        <dbReference type="ARBA" id="ARBA00004442"/>
    </source>
</evidence>
<accession>A0A7G5GRE7</accession>
<comment type="subcellular location">
    <subcellularLocation>
        <location evidence="1">Cell outer membrane</location>
    </subcellularLocation>
</comment>
<keyword evidence="4" id="KW-1134">Transmembrane beta strand</keyword>
<dbReference type="Pfam" id="PF02321">
    <property type="entry name" value="OEP"/>
    <property type="match status" value="2"/>
</dbReference>
<dbReference type="GO" id="GO:1990281">
    <property type="term" value="C:efflux pump complex"/>
    <property type="evidence" value="ECO:0007669"/>
    <property type="project" value="TreeGrafter"/>
</dbReference>
<dbReference type="AlphaFoldDB" id="A0A7G5GRE7"/>
<proteinExistence type="inferred from homology"/>
<reference evidence="8 9" key="1">
    <citation type="submission" date="2020-07" db="EMBL/GenBank/DDBJ databases">
        <title>Spirosoma foliorum sp. nov., isolated from the leaves on the Nejang mountain Korea, Republic of.</title>
        <authorList>
            <person name="Ho H."/>
            <person name="Lee Y.-J."/>
            <person name="Nurcahyanto D.-A."/>
            <person name="Kim S.-G."/>
        </authorList>
    </citation>
    <scope>NUCLEOTIDE SEQUENCE [LARGE SCALE GENOMIC DNA]</scope>
    <source>
        <strain evidence="8 9">PL0136</strain>
    </source>
</reference>
<keyword evidence="6" id="KW-0472">Membrane</keyword>
<evidence type="ECO:0000256" key="6">
    <source>
        <dbReference type="ARBA" id="ARBA00023136"/>
    </source>
</evidence>
<evidence type="ECO:0000313" key="8">
    <source>
        <dbReference type="EMBL" id="QMW01439.1"/>
    </source>
</evidence>
<keyword evidence="9" id="KW-1185">Reference proteome</keyword>
<evidence type="ECO:0000313" key="9">
    <source>
        <dbReference type="Proteomes" id="UP000515369"/>
    </source>
</evidence>
<dbReference type="GO" id="GO:0015288">
    <property type="term" value="F:porin activity"/>
    <property type="evidence" value="ECO:0007669"/>
    <property type="project" value="TreeGrafter"/>
</dbReference>
<evidence type="ECO:0000256" key="4">
    <source>
        <dbReference type="ARBA" id="ARBA00022452"/>
    </source>
</evidence>
<evidence type="ECO:0000256" key="5">
    <source>
        <dbReference type="ARBA" id="ARBA00022692"/>
    </source>
</evidence>
<dbReference type="InterPro" id="IPR003423">
    <property type="entry name" value="OMP_efflux"/>
</dbReference>
<dbReference type="PANTHER" id="PTHR30026:SF20">
    <property type="entry name" value="OUTER MEMBRANE PROTEIN TOLC"/>
    <property type="match status" value="1"/>
</dbReference>